<evidence type="ECO:0000256" key="2">
    <source>
        <dbReference type="ARBA" id="ARBA00023054"/>
    </source>
</evidence>
<dbReference type="EMBL" id="CP021780">
    <property type="protein sequence ID" value="ASA20697.1"/>
    <property type="molecule type" value="Genomic_DNA"/>
</dbReference>
<accession>A0A2Z2K6Z7</accession>
<dbReference type="Proteomes" id="UP000249890">
    <property type="component" value="Chromosome"/>
</dbReference>
<protein>
    <recommendedName>
        <fullName evidence="6">HlyD family efflux transporter periplasmic adaptor subunit</fullName>
    </recommendedName>
</protein>
<keyword evidence="2" id="KW-0175">Coiled coil</keyword>
<evidence type="ECO:0000313" key="4">
    <source>
        <dbReference type="EMBL" id="ASA20697.1"/>
    </source>
</evidence>
<gene>
    <name evidence="4" type="ORF">B9T62_07780</name>
</gene>
<comment type="subcellular location">
    <subcellularLocation>
        <location evidence="1">Cell envelope</location>
    </subcellularLocation>
</comment>
<dbReference type="Gene3D" id="6.20.50.140">
    <property type="match status" value="1"/>
</dbReference>
<dbReference type="PANTHER" id="PTHR32347">
    <property type="entry name" value="EFFLUX SYSTEM COMPONENT YKNX-RELATED"/>
    <property type="match status" value="1"/>
</dbReference>
<dbReference type="Gene3D" id="2.40.30.170">
    <property type="match status" value="1"/>
</dbReference>
<sequence>MNYQKKLKRKVVIPIITIIILSVFGYFAFATNGRQEETMPLREYKVFRGDLTAGIVGDGNLTLPYISHYFDVPVQLEAVYIKKGDTVKTGDRIAKTVGNDLKDPYLYAKLDGIVISVPSVEGEMTAGKPIVAQIGDPQKIAAQIKLSQSDIGEAEIGQLVQFTLGAYPTQTLQGKITHVQLAPTNANPLEYTVYASVEADNLLLLEGMTFSAQLIQKQVKNVLCLSNKAIQLKEGKQTVLLLDEKGNLFDREIQTGFSDGRYSEILEGLSEGDIVYLEG</sequence>
<dbReference type="PANTHER" id="PTHR32347:SF14">
    <property type="entry name" value="EFFLUX SYSTEM COMPONENT YKNX-RELATED"/>
    <property type="match status" value="1"/>
</dbReference>
<dbReference type="RefSeq" id="WP_087914715.1">
    <property type="nucleotide sequence ID" value="NZ_CP021780.1"/>
</dbReference>
<evidence type="ECO:0000256" key="3">
    <source>
        <dbReference type="SAM" id="Phobius"/>
    </source>
</evidence>
<proteinExistence type="predicted"/>
<dbReference type="Gene3D" id="2.40.50.100">
    <property type="match status" value="1"/>
</dbReference>
<reference evidence="4 5" key="1">
    <citation type="submission" date="2017-06" db="EMBL/GenBank/DDBJ databases">
        <title>Complete genome sequence of Paenibacillus donghaensis KCTC 13049T isolated from East Sea sediment, South Korea.</title>
        <authorList>
            <person name="Jung B.K."/>
            <person name="Hong S.-J."/>
            <person name="Shin J.-H."/>
        </authorList>
    </citation>
    <scope>NUCLEOTIDE SEQUENCE [LARGE SCALE GENOMIC DNA]</scope>
    <source>
        <strain evidence="4 5">KCTC 13049</strain>
    </source>
</reference>
<dbReference type="InterPro" id="IPR050465">
    <property type="entry name" value="UPF0194_transport"/>
</dbReference>
<name>A0A2Z2K6Z7_9BACL</name>
<keyword evidence="3" id="KW-0812">Transmembrane</keyword>
<dbReference type="OrthoDB" id="9765657at2"/>
<organism evidence="4 5">
    <name type="scientific">Paenibacillus donghaensis</name>
    <dbReference type="NCBI Taxonomy" id="414771"/>
    <lineage>
        <taxon>Bacteria</taxon>
        <taxon>Bacillati</taxon>
        <taxon>Bacillota</taxon>
        <taxon>Bacilli</taxon>
        <taxon>Bacillales</taxon>
        <taxon>Paenibacillaceae</taxon>
        <taxon>Paenibacillus</taxon>
    </lineage>
</organism>
<dbReference type="KEGG" id="pdh:B9T62_07780"/>
<evidence type="ECO:0000313" key="5">
    <source>
        <dbReference type="Proteomes" id="UP000249890"/>
    </source>
</evidence>
<evidence type="ECO:0000256" key="1">
    <source>
        <dbReference type="ARBA" id="ARBA00004196"/>
    </source>
</evidence>
<feature type="transmembrane region" description="Helical" evidence="3">
    <location>
        <begin position="12"/>
        <end position="29"/>
    </location>
</feature>
<dbReference type="GO" id="GO:0030313">
    <property type="term" value="C:cell envelope"/>
    <property type="evidence" value="ECO:0007669"/>
    <property type="project" value="UniProtKB-SubCell"/>
</dbReference>
<keyword evidence="3" id="KW-1133">Transmembrane helix</keyword>
<dbReference type="AlphaFoldDB" id="A0A2Z2K6Z7"/>
<evidence type="ECO:0008006" key="6">
    <source>
        <dbReference type="Google" id="ProtNLM"/>
    </source>
</evidence>
<keyword evidence="5" id="KW-1185">Reference proteome</keyword>
<keyword evidence="3" id="KW-0472">Membrane</keyword>